<dbReference type="AlphaFoldDB" id="A0A0F7SJ67"/>
<keyword evidence="4" id="KW-0862">Zinc</keyword>
<dbReference type="InterPro" id="IPR038508">
    <property type="entry name" value="ArfGAP_dom_sf"/>
</dbReference>
<feature type="compositionally biased region" description="Polar residues" evidence="6">
    <location>
        <begin position="149"/>
        <end position="158"/>
    </location>
</feature>
<accession>A0A0F7SJ67</accession>
<feature type="region of interest" description="Disordered" evidence="6">
    <location>
        <begin position="122"/>
        <end position="179"/>
    </location>
</feature>
<evidence type="ECO:0000256" key="3">
    <source>
        <dbReference type="ARBA" id="ARBA00022771"/>
    </source>
</evidence>
<feature type="compositionally biased region" description="Polar residues" evidence="6">
    <location>
        <begin position="232"/>
        <end position="246"/>
    </location>
</feature>
<keyword evidence="3 5" id="KW-0863">Zinc-finger</keyword>
<dbReference type="GO" id="GO:0008270">
    <property type="term" value="F:zinc ion binding"/>
    <property type="evidence" value="ECO:0007669"/>
    <property type="project" value="UniProtKB-KW"/>
</dbReference>
<dbReference type="SUPFAM" id="SSF57863">
    <property type="entry name" value="ArfGap/RecO-like zinc finger"/>
    <property type="match status" value="1"/>
</dbReference>
<evidence type="ECO:0000256" key="5">
    <source>
        <dbReference type="PROSITE-ProRule" id="PRU00288"/>
    </source>
</evidence>
<dbReference type="GO" id="GO:0005096">
    <property type="term" value="F:GTPase activator activity"/>
    <property type="evidence" value="ECO:0007669"/>
    <property type="project" value="UniProtKB-KW"/>
</dbReference>
<dbReference type="PROSITE" id="PS50115">
    <property type="entry name" value="ARFGAP"/>
    <property type="match status" value="1"/>
</dbReference>
<feature type="region of interest" description="Disordered" evidence="6">
    <location>
        <begin position="371"/>
        <end position="454"/>
    </location>
</feature>
<proteinExistence type="predicted"/>
<feature type="compositionally biased region" description="Low complexity" evidence="6">
    <location>
        <begin position="139"/>
        <end position="148"/>
    </location>
</feature>
<dbReference type="Gene3D" id="1.10.220.150">
    <property type="entry name" value="Arf GTPase activating protein"/>
    <property type="match status" value="1"/>
</dbReference>
<evidence type="ECO:0000256" key="2">
    <source>
        <dbReference type="ARBA" id="ARBA00022723"/>
    </source>
</evidence>
<dbReference type="Pfam" id="PF01412">
    <property type="entry name" value="ArfGap"/>
    <property type="match status" value="1"/>
</dbReference>
<feature type="compositionally biased region" description="Basic and acidic residues" evidence="6">
    <location>
        <begin position="221"/>
        <end position="231"/>
    </location>
</feature>
<feature type="region of interest" description="Disordered" evidence="6">
    <location>
        <begin position="196"/>
        <end position="283"/>
    </location>
</feature>
<dbReference type="CDD" id="cd08830">
    <property type="entry name" value="ArfGap_ArfGap1"/>
    <property type="match status" value="1"/>
</dbReference>
<name>A0A0F7SJ67_PHARH</name>
<evidence type="ECO:0000256" key="6">
    <source>
        <dbReference type="SAM" id="MobiDB-lite"/>
    </source>
</evidence>
<evidence type="ECO:0000313" key="8">
    <source>
        <dbReference type="EMBL" id="CDZ97374.1"/>
    </source>
</evidence>
<dbReference type="PRINTS" id="PR00405">
    <property type="entry name" value="REVINTRACTNG"/>
</dbReference>
<dbReference type="GO" id="GO:0030100">
    <property type="term" value="P:regulation of endocytosis"/>
    <property type="evidence" value="ECO:0007669"/>
    <property type="project" value="TreeGrafter"/>
</dbReference>
<protein>
    <submittedName>
        <fullName evidence="8">ADP-ribosylation factor GTPase activator</fullName>
    </submittedName>
</protein>
<dbReference type="SMART" id="SM00105">
    <property type="entry name" value="ArfGap"/>
    <property type="match status" value="1"/>
</dbReference>
<feature type="compositionally biased region" description="Polar residues" evidence="6">
    <location>
        <begin position="385"/>
        <end position="394"/>
    </location>
</feature>
<dbReference type="InterPro" id="IPR001164">
    <property type="entry name" value="ArfGAP_dom"/>
</dbReference>
<feature type="compositionally biased region" description="Low complexity" evidence="6">
    <location>
        <begin position="412"/>
        <end position="435"/>
    </location>
</feature>
<evidence type="ECO:0000256" key="4">
    <source>
        <dbReference type="ARBA" id="ARBA00022833"/>
    </source>
</evidence>
<dbReference type="PANTHER" id="PTHR46395">
    <property type="entry name" value="ADP-RIBOSYLATION FACTOR GTPASE-ACTIVATING PROTEIN 1"/>
    <property type="match status" value="1"/>
</dbReference>
<organism evidence="8">
    <name type="scientific">Phaffia rhodozyma</name>
    <name type="common">Yeast</name>
    <name type="synonym">Xanthophyllomyces dendrorhous</name>
    <dbReference type="NCBI Taxonomy" id="264483"/>
    <lineage>
        <taxon>Eukaryota</taxon>
        <taxon>Fungi</taxon>
        <taxon>Dikarya</taxon>
        <taxon>Basidiomycota</taxon>
        <taxon>Agaricomycotina</taxon>
        <taxon>Tremellomycetes</taxon>
        <taxon>Cystofilobasidiales</taxon>
        <taxon>Mrakiaceae</taxon>
        <taxon>Phaffia</taxon>
    </lineage>
</organism>
<dbReference type="EMBL" id="LN483167">
    <property type="protein sequence ID" value="CDZ97374.1"/>
    <property type="molecule type" value="Genomic_DNA"/>
</dbReference>
<feature type="compositionally biased region" description="Gly residues" evidence="6">
    <location>
        <begin position="371"/>
        <end position="382"/>
    </location>
</feature>
<dbReference type="GO" id="GO:0000139">
    <property type="term" value="C:Golgi membrane"/>
    <property type="evidence" value="ECO:0007669"/>
    <property type="project" value="TreeGrafter"/>
</dbReference>
<evidence type="ECO:0000259" key="7">
    <source>
        <dbReference type="PROSITE" id="PS50115"/>
    </source>
</evidence>
<dbReference type="PANTHER" id="PTHR46395:SF1">
    <property type="entry name" value="ADP-RIBOSYLATION FACTOR GTPASE-ACTIVATING PROTEIN 1"/>
    <property type="match status" value="1"/>
</dbReference>
<keyword evidence="1" id="KW-0343">GTPase activation</keyword>
<feature type="compositionally biased region" description="Polar residues" evidence="6">
    <location>
        <begin position="261"/>
        <end position="282"/>
    </location>
</feature>
<keyword evidence="2" id="KW-0479">Metal-binding</keyword>
<dbReference type="GO" id="GO:0032012">
    <property type="term" value="P:regulation of ARF protein signal transduction"/>
    <property type="evidence" value="ECO:0007669"/>
    <property type="project" value="TreeGrafter"/>
</dbReference>
<dbReference type="InterPro" id="IPR037278">
    <property type="entry name" value="ARFGAP/RecO"/>
</dbReference>
<reference evidence="8" key="1">
    <citation type="submission" date="2014-08" db="EMBL/GenBank/DDBJ databases">
        <authorList>
            <person name="Sharma Rahul"/>
            <person name="Thines Marco"/>
        </authorList>
    </citation>
    <scope>NUCLEOTIDE SEQUENCE</scope>
</reference>
<evidence type="ECO:0000256" key="1">
    <source>
        <dbReference type="ARBA" id="ARBA00022468"/>
    </source>
</evidence>
<sequence length="454" mass="48187">MSEEYKKKELAAMIKLPGNNICNDCPAPNPQWASLSFGTFICLECSGVHRGFGVHISFVRSISMDKWSDSQMLKMKLGGNTNFQDFINAYGPEGGYKKGMGIKEKYFSWAAMQYRDKLSAMTASPPTEWSPSPPPPPSASSTLSPPGSNASSRPSSAQGVRKPRGMGASSSPLGYQDDANSRREANEDFFASMGAKNEARSTDLPPSQGGKYAGFGSGGVQHDEQQPRRQANESFFANLGSRNQFRSADLPPNQGGRYQGFGSTPEPSSSQHPSFALSSHNAPSLDELRTDPLAAAAKGWGLFSAALGAAGRTVQSSIVDPTLHQLADPNLQSSFRSGLSSLAENAQRLGANAGGFVKERAGVDLTGQFGNMGLGGGRGNRGGYSSASVSNGDSWGNGPASYSDYPEEDDYSSNSYGNYNSASRPAAHAPAAKKSVTPASANKKNEDWDDFEDF</sequence>
<feature type="domain" description="Arf-GAP" evidence="7">
    <location>
        <begin position="7"/>
        <end position="129"/>
    </location>
</feature>